<comment type="subcellular location">
    <subcellularLocation>
        <location evidence="1">Membrane</location>
        <topology evidence="1">Multi-pass membrane protein</topology>
    </subcellularLocation>
</comment>
<feature type="transmembrane region" description="Helical" evidence="6">
    <location>
        <begin position="180"/>
        <end position="197"/>
    </location>
</feature>
<feature type="transmembrane region" description="Helical" evidence="6">
    <location>
        <begin position="307"/>
        <end position="338"/>
    </location>
</feature>
<dbReference type="InterPro" id="IPR037185">
    <property type="entry name" value="EmrE-like"/>
</dbReference>
<dbReference type="AlphaFoldDB" id="A0A943BPY0"/>
<reference evidence="8" key="1">
    <citation type="submission" date="2021-02" db="EMBL/GenBank/DDBJ databases">
        <title>Infant gut strain persistence is associated with maternal origin, phylogeny, and functional potential including surface adhesion and iron acquisition.</title>
        <authorList>
            <person name="Lou Y.C."/>
        </authorList>
    </citation>
    <scope>NUCLEOTIDE SEQUENCE</scope>
    <source>
        <strain evidence="8">L3_128_245G1_dasL3_128_245G1_concoct_49</strain>
    </source>
</reference>
<feature type="domain" description="EamA" evidence="7">
    <location>
        <begin position="56"/>
        <end position="194"/>
    </location>
</feature>
<feature type="transmembrane region" description="Helical" evidence="6">
    <location>
        <begin position="53"/>
        <end position="79"/>
    </location>
</feature>
<organism evidence="8 9">
    <name type="scientific">Collinsella intestinalis</name>
    <dbReference type="NCBI Taxonomy" id="147207"/>
    <lineage>
        <taxon>Bacteria</taxon>
        <taxon>Bacillati</taxon>
        <taxon>Actinomycetota</taxon>
        <taxon>Coriobacteriia</taxon>
        <taxon>Coriobacteriales</taxon>
        <taxon>Coriobacteriaceae</taxon>
        <taxon>Collinsella</taxon>
    </lineage>
</organism>
<accession>A0A943BPY0</accession>
<evidence type="ECO:0000256" key="1">
    <source>
        <dbReference type="ARBA" id="ARBA00004141"/>
    </source>
</evidence>
<keyword evidence="5 6" id="KW-0472">Membrane</keyword>
<evidence type="ECO:0000259" key="7">
    <source>
        <dbReference type="Pfam" id="PF00892"/>
    </source>
</evidence>
<dbReference type="InterPro" id="IPR050638">
    <property type="entry name" value="AA-Vitamin_Transporters"/>
</dbReference>
<dbReference type="SUPFAM" id="SSF103481">
    <property type="entry name" value="Multidrug resistance efflux transporter EmrE"/>
    <property type="match status" value="2"/>
</dbReference>
<dbReference type="PANTHER" id="PTHR32322:SF2">
    <property type="entry name" value="EAMA DOMAIN-CONTAINING PROTEIN"/>
    <property type="match status" value="1"/>
</dbReference>
<comment type="caution">
    <text evidence="8">The sequence shown here is derived from an EMBL/GenBank/DDBJ whole genome shotgun (WGS) entry which is preliminary data.</text>
</comment>
<dbReference type="Pfam" id="PF00892">
    <property type="entry name" value="EamA"/>
    <property type="match status" value="2"/>
</dbReference>
<proteinExistence type="inferred from homology"/>
<feature type="transmembrane region" description="Helical" evidence="6">
    <location>
        <begin position="232"/>
        <end position="254"/>
    </location>
</feature>
<feature type="transmembrane region" description="Helical" evidence="6">
    <location>
        <begin position="266"/>
        <end position="286"/>
    </location>
</feature>
<feature type="transmembrane region" description="Helical" evidence="6">
    <location>
        <begin position="149"/>
        <end position="168"/>
    </location>
</feature>
<dbReference type="Proteomes" id="UP000738879">
    <property type="component" value="Unassembled WGS sequence"/>
</dbReference>
<evidence type="ECO:0000256" key="6">
    <source>
        <dbReference type="SAM" id="Phobius"/>
    </source>
</evidence>
<evidence type="ECO:0000256" key="5">
    <source>
        <dbReference type="ARBA" id="ARBA00023136"/>
    </source>
</evidence>
<keyword evidence="3 6" id="KW-0812">Transmembrane</keyword>
<feature type="transmembrane region" description="Helical" evidence="6">
    <location>
        <begin position="85"/>
        <end position="110"/>
    </location>
</feature>
<gene>
    <name evidence="8" type="ORF">KHY67_03035</name>
</gene>
<evidence type="ECO:0000256" key="2">
    <source>
        <dbReference type="ARBA" id="ARBA00007362"/>
    </source>
</evidence>
<dbReference type="InterPro" id="IPR000620">
    <property type="entry name" value="EamA_dom"/>
</dbReference>
<protein>
    <submittedName>
        <fullName evidence="8">EamA family transporter</fullName>
    </submittedName>
</protein>
<keyword evidence="4 6" id="KW-1133">Transmembrane helix</keyword>
<comment type="similarity">
    <text evidence="2">Belongs to the EamA transporter family.</text>
</comment>
<evidence type="ECO:0000256" key="4">
    <source>
        <dbReference type="ARBA" id="ARBA00022989"/>
    </source>
</evidence>
<dbReference type="EMBL" id="JAGZJA010000002">
    <property type="protein sequence ID" value="MBS5146661.1"/>
    <property type="molecule type" value="Genomic_DNA"/>
</dbReference>
<feature type="transmembrane region" description="Helical" evidence="6">
    <location>
        <begin position="209"/>
        <end position="225"/>
    </location>
</feature>
<feature type="domain" description="EamA" evidence="7">
    <location>
        <begin position="208"/>
        <end position="339"/>
    </location>
</feature>
<sequence length="340" mass="36347">MCMTEEQLESCENERERMGLASSIRPGADADAASRARRRTVRERLNDREARRLIVGVVATLLGGIFWGFSGTSASYLFAHYQIDTIWLLSVRQLLAGAMFMVVIVLFDRARFVQLLKNPRHLATMAVFTAFGVFGNSFSYLLAVRLTNAGTATVMQCLQLVIIMVYTCIVTHRLPRRRELAGVILAFAGAFLIATGGDPSTLVIPPEGLAVGLISAVGAACMSIVPTKILPIYGSSIVTGSAMFASGVVISVFVRPWESVPAFDASGLVALAILIVVGSFLAYNLYMQGVKDIGSVRASLIGTVEPVSATVTSALVLGTVFAPTDLIGFALIIAMVFLTV</sequence>
<evidence type="ECO:0000256" key="3">
    <source>
        <dbReference type="ARBA" id="ARBA00022692"/>
    </source>
</evidence>
<name>A0A943BPY0_9ACTN</name>
<feature type="transmembrane region" description="Helical" evidence="6">
    <location>
        <begin position="122"/>
        <end position="143"/>
    </location>
</feature>
<dbReference type="PANTHER" id="PTHR32322">
    <property type="entry name" value="INNER MEMBRANE TRANSPORTER"/>
    <property type="match status" value="1"/>
</dbReference>
<dbReference type="GO" id="GO:0016020">
    <property type="term" value="C:membrane"/>
    <property type="evidence" value="ECO:0007669"/>
    <property type="project" value="UniProtKB-SubCell"/>
</dbReference>
<evidence type="ECO:0000313" key="8">
    <source>
        <dbReference type="EMBL" id="MBS5146661.1"/>
    </source>
</evidence>
<evidence type="ECO:0000313" key="9">
    <source>
        <dbReference type="Proteomes" id="UP000738879"/>
    </source>
</evidence>